<gene>
    <name evidence="8" type="primary">hcaC</name>
    <name evidence="8" type="ORF">NCTC10327_01187</name>
    <name evidence="6" type="ORF">R6G71_03055</name>
    <name evidence="7" type="ORF">SAMN05421878_11616</name>
</gene>
<dbReference type="EMBL" id="JAWNFU010000002">
    <property type="protein sequence ID" value="MDY5153029.1"/>
    <property type="molecule type" value="Genomic_DNA"/>
</dbReference>
<reference evidence="8 10" key="3">
    <citation type="submission" date="2018-11" db="EMBL/GenBank/DDBJ databases">
        <authorList>
            <consortium name="Pathogen Informatics"/>
        </authorList>
    </citation>
    <scope>NUCLEOTIDE SEQUENCE [LARGE SCALE GENOMIC DNA]</scope>
    <source>
        <strain evidence="8 10">NCTC10327</strain>
    </source>
</reference>
<dbReference type="RefSeq" id="WP_049620332.1">
    <property type="nucleotide sequence ID" value="NZ_FNAU01000016.1"/>
</dbReference>
<keyword evidence="9" id="KW-1185">Reference proteome</keyword>
<dbReference type="GO" id="GO:0004497">
    <property type="term" value="F:monooxygenase activity"/>
    <property type="evidence" value="ECO:0007669"/>
    <property type="project" value="UniProtKB-ARBA"/>
</dbReference>
<reference evidence="6" key="4">
    <citation type="submission" date="2023-10" db="EMBL/GenBank/DDBJ databases">
        <title>Whole Genome based description of the genera Actinobaculum and Actinotignum reveals a complex phylogenetic relationship within the species included in the genus Actinotignum.</title>
        <authorList>
            <person name="Jensen C.S."/>
            <person name="Dargis R."/>
            <person name="Kemp M."/>
            <person name="Christensen J.J."/>
        </authorList>
    </citation>
    <scope>NUCLEOTIDE SEQUENCE</scope>
    <source>
        <strain evidence="6">Actinobaculum_suis_CCUG19206T</strain>
    </source>
</reference>
<evidence type="ECO:0000256" key="3">
    <source>
        <dbReference type="ARBA" id="ARBA00023004"/>
    </source>
</evidence>
<dbReference type="Pfam" id="PF00355">
    <property type="entry name" value="Rieske"/>
    <property type="match status" value="1"/>
</dbReference>
<feature type="domain" description="Rieske" evidence="5">
    <location>
        <begin position="9"/>
        <end position="105"/>
    </location>
</feature>
<evidence type="ECO:0000313" key="6">
    <source>
        <dbReference type="EMBL" id="MDY5153029.1"/>
    </source>
</evidence>
<evidence type="ECO:0000313" key="8">
    <source>
        <dbReference type="EMBL" id="VDG76549.1"/>
    </source>
</evidence>
<evidence type="ECO:0000259" key="5">
    <source>
        <dbReference type="PROSITE" id="PS51296"/>
    </source>
</evidence>
<dbReference type="GO" id="GO:0046872">
    <property type="term" value="F:metal ion binding"/>
    <property type="evidence" value="ECO:0007669"/>
    <property type="project" value="UniProtKB-KW"/>
</dbReference>
<dbReference type="Proteomes" id="UP001273799">
    <property type="component" value="Unassembled WGS sequence"/>
</dbReference>
<dbReference type="InterPro" id="IPR036922">
    <property type="entry name" value="Rieske_2Fe-2S_sf"/>
</dbReference>
<protein>
    <submittedName>
        <fullName evidence="7">3-phenylpropionate/trans-cinnamate dioxygenase ferredoxin subunit</fullName>
    </submittedName>
    <submittedName>
        <fullName evidence="6">Non-heme iron oxygenase ferredoxin subunit</fullName>
    </submittedName>
    <submittedName>
        <fullName evidence="8">Rieske (2Fe-2S) domain-containing protein</fullName>
    </submittedName>
</protein>
<dbReference type="GO" id="GO:0051213">
    <property type="term" value="F:dioxygenase activity"/>
    <property type="evidence" value="ECO:0007669"/>
    <property type="project" value="UniProtKB-KW"/>
</dbReference>
<dbReference type="GO" id="GO:0016705">
    <property type="term" value="F:oxidoreductase activity, acting on paired donors, with incorporation or reduction of molecular oxygen"/>
    <property type="evidence" value="ECO:0007669"/>
    <property type="project" value="UniProtKB-ARBA"/>
</dbReference>
<dbReference type="InterPro" id="IPR017941">
    <property type="entry name" value="Rieske_2Fe-2S"/>
</dbReference>
<accession>A0A0K9ER41</accession>
<name>A0A0K9ER41_9ACTO</name>
<evidence type="ECO:0000313" key="10">
    <source>
        <dbReference type="Proteomes" id="UP000269974"/>
    </source>
</evidence>
<keyword evidence="4" id="KW-0411">Iron-sulfur</keyword>
<sequence length="114" mass="12303">MSRVRVCDLDAVAPAAALRVQVNNAAGKQYSVCIARDSDGSWHALGDTCTHGNISLAEGEVYEGGIECWKHGSVFDLVTGHPRTLPATKPVPVYELQIDESGVYVDVDKVLEDF</sequence>
<evidence type="ECO:0000313" key="9">
    <source>
        <dbReference type="Proteomes" id="UP000182744"/>
    </source>
</evidence>
<evidence type="ECO:0000256" key="4">
    <source>
        <dbReference type="ARBA" id="ARBA00023014"/>
    </source>
</evidence>
<evidence type="ECO:0000313" key="7">
    <source>
        <dbReference type="EMBL" id="SDE60589.1"/>
    </source>
</evidence>
<keyword evidence="7" id="KW-0560">Oxidoreductase</keyword>
<dbReference type="Gene3D" id="2.102.10.10">
    <property type="entry name" value="Rieske [2Fe-2S] iron-sulphur domain"/>
    <property type="match status" value="1"/>
</dbReference>
<proteinExistence type="predicted"/>
<dbReference type="GO" id="GO:0051537">
    <property type="term" value="F:2 iron, 2 sulfur cluster binding"/>
    <property type="evidence" value="ECO:0007669"/>
    <property type="project" value="UniProtKB-KW"/>
</dbReference>
<dbReference type="Proteomes" id="UP000269974">
    <property type="component" value="Unassembled WGS sequence"/>
</dbReference>
<dbReference type="OrthoDB" id="147178at2"/>
<organism evidence="8 10">
    <name type="scientific">Actinobaculum suis</name>
    <dbReference type="NCBI Taxonomy" id="1657"/>
    <lineage>
        <taxon>Bacteria</taxon>
        <taxon>Bacillati</taxon>
        <taxon>Actinomycetota</taxon>
        <taxon>Actinomycetes</taxon>
        <taxon>Actinomycetales</taxon>
        <taxon>Actinomycetaceae</taxon>
        <taxon>Actinobaculum</taxon>
    </lineage>
</organism>
<reference evidence="9" key="1">
    <citation type="submission" date="2016-10" db="EMBL/GenBank/DDBJ databases">
        <authorList>
            <person name="Varghese N."/>
        </authorList>
    </citation>
    <scope>NUCLEOTIDE SEQUENCE [LARGE SCALE GENOMIC DNA]</scope>
    <source>
        <strain evidence="9">DSM 20639</strain>
    </source>
</reference>
<dbReference type="PROSITE" id="PS51296">
    <property type="entry name" value="RIESKE"/>
    <property type="match status" value="1"/>
</dbReference>
<dbReference type="CDD" id="cd03528">
    <property type="entry name" value="Rieske_RO_ferredoxin"/>
    <property type="match status" value="1"/>
</dbReference>
<dbReference type="STRING" id="1657.ACU20_07510"/>
<evidence type="ECO:0000256" key="2">
    <source>
        <dbReference type="ARBA" id="ARBA00022723"/>
    </source>
</evidence>
<dbReference type="EMBL" id="UYIO01000001">
    <property type="protein sequence ID" value="VDG76549.1"/>
    <property type="molecule type" value="Genomic_DNA"/>
</dbReference>
<dbReference type="PATRIC" id="fig|1657.3.peg.1859"/>
<keyword evidence="7" id="KW-0223">Dioxygenase</keyword>
<dbReference type="EMBL" id="FNAU01000016">
    <property type="protein sequence ID" value="SDE60589.1"/>
    <property type="molecule type" value="Genomic_DNA"/>
</dbReference>
<reference evidence="7" key="2">
    <citation type="submission" date="2016-10" db="EMBL/GenBank/DDBJ databases">
        <authorList>
            <person name="Varghese N."/>
            <person name="Submissions S."/>
        </authorList>
    </citation>
    <scope>NUCLEOTIDE SEQUENCE</scope>
    <source>
        <strain evidence="7">DSM 20639</strain>
    </source>
</reference>
<dbReference type="AlphaFoldDB" id="A0A0K9ER41"/>
<keyword evidence="3" id="KW-0408">Iron</keyword>
<evidence type="ECO:0000256" key="1">
    <source>
        <dbReference type="ARBA" id="ARBA00022714"/>
    </source>
</evidence>
<dbReference type="SUPFAM" id="SSF50022">
    <property type="entry name" value="ISP domain"/>
    <property type="match status" value="1"/>
</dbReference>
<keyword evidence="2" id="KW-0479">Metal-binding</keyword>
<dbReference type="Proteomes" id="UP000182744">
    <property type="component" value="Unassembled WGS sequence"/>
</dbReference>
<keyword evidence="1" id="KW-0001">2Fe-2S</keyword>